<dbReference type="EMBL" id="CADCTM010000473">
    <property type="protein sequence ID" value="CAA9270767.1"/>
    <property type="molecule type" value="Genomic_DNA"/>
</dbReference>
<accession>A0A6J4J8D8</accession>
<gene>
    <name evidence="1" type="ORF">AVDCRST_MAG92-2942</name>
</gene>
<evidence type="ECO:0000313" key="1">
    <source>
        <dbReference type="EMBL" id="CAA9270767.1"/>
    </source>
</evidence>
<reference evidence="1" key="1">
    <citation type="submission" date="2020-02" db="EMBL/GenBank/DDBJ databases">
        <authorList>
            <person name="Meier V. D."/>
        </authorList>
    </citation>
    <scope>NUCLEOTIDE SEQUENCE</scope>
    <source>
        <strain evidence="1">AVDCRST_MAG92</strain>
    </source>
</reference>
<protein>
    <submittedName>
        <fullName evidence="1">Uncharacterized protein</fullName>
    </submittedName>
</protein>
<name>A0A6J4J8D8_9CYAN</name>
<sequence length="62" mass="7093">MYSRLEAPLARVKKGWGKKYQASPEFRGMLEKSGSLRRHPVPRTTCSEINHSLSIVTAAWYD</sequence>
<organism evidence="1">
    <name type="scientific">uncultured Coleofasciculus sp</name>
    <dbReference type="NCBI Taxonomy" id="1267456"/>
    <lineage>
        <taxon>Bacteria</taxon>
        <taxon>Bacillati</taxon>
        <taxon>Cyanobacteriota</taxon>
        <taxon>Cyanophyceae</taxon>
        <taxon>Coleofasciculales</taxon>
        <taxon>Coleofasciculaceae</taxon>
        <taxon>Coleofasciculus</taxon>
        <taxon>environmental samples</taxon>
    </lineage>
</organism>
<dbReference type="AlphaFoldDB" id="A0A6J4J8D8"/>
<proteinExistence type="predicted"/>